<dbReference type="Pfam" id="PF04397">
    <property type="entry name" value="LytTR"/>
    <property type="match status" value="1"/>
</dbReference>
<gene>
    <name evidence="6" type="ORF">EYC98_01460</name>
</gene>
<keyword evidence="1" id="KW-0902">Two-component regulatory system</keyword>
<dbReference type="Gene3D" id="2.40.50.1020">
    <property type="entry name" value="LytTr DNA-binding domain"/>
    <property type="match status" value="1"/>
</dbReference>
<evidence type="ECO:0000256" key="3">
    <source>
        <dbReference type="PROSITE-ProRule" id="PRU00169"/>
    </source>
</evidence>
<dbReference type="PANTHER" id="PTHR48111">
    <property type="entry name" value="REGULATOR OF RPOS"/>
    <property type="match status" value="1"/>
</dbReference>
<evidence type="ECO:0000259" key="5">
    <source>
        <dbReference type="PROSITE" id="PS50930"/>
    </source>
</evidence>
<evidence type="ECO:0000313" key="7">
    <source>
        <dbReference type="Proteomes" id="UP001143362"/>
    </source>
</evidence>
<dbReference type="InterPro" id="IPR039420">
    <property type="entry name" value="WalR-like"/>
</dbReference>
<dbReference type="Gene3D" id="3.40.50.2300">
    <property type="match status" value="1"/>
</dbReference>
<dbReference type="PROSITE" id="PS50930">
    <property type="entry name" value="HTH_LYTTR"/>
    <property type="match status" value="1"/>
</dbReference>
<dbReference type="PANTHER" id="PTHR48111:SF3">
    <property type="entry name" value="TRANSCRIPTIONAL REGULATORY PROTEIN BTSR"/>
    <property type="match status" value="1"/>
</dbReference>
<dbReference type="Proteomes" id="UP001143362">
    <property type="component" value="Unassembled WGS sequence"/>
</dbReference>
<dbReference type="RefSeq" id="WP_279243523.1">
    <property type="nucleotide sequence ID" value="NZ_SHNN01000001.1"/>
</dbReference>
<dbReference type="SMART" id="SM00448">
    <property type="entry name" value="REC"/>
    <property type="match status" value="1"/>
</dbReference>
<protein>
    <submittedName>
        <fullName evidence="6">Response regulator transcription factor</fullName>
    </submittedName>
</protein>
<dbReference type="SUPFAM" id="SSF52172">
    <property type="entry name" value="CheY-like"/>
    <property type="match status" value="1"/>
</dbReference>
<keyword evidence="7" id="KW-1185">Reference proteome</keyword>
<evidence type="ECO:0000313" key="6">
    <source>
        <dbReference type="EMBL" id="MCX2979523.1"/>
    </source>
</evidence>
<keyword evidence="2" id="KW-0238">DNA-binding</keyword>
<dbReference type="SMART" id="SM00850">
    <property type="entry name" value="LytTR"/>
    <property type="match status" value="1"/>
</dbReference>
<feature type="modified residue" description="4-aspartylphosphate" evidence="3">
    <location>
        <position position="53"/>
    </location>
</feature>
<evidence type="ECO:0000256" key="2">
    <source>
        <dbReference type="ARBA" id="ARBA00023125"/>
    </source>
</evidence>
<proteinExistence type="predicted"/>
<organism evidence="6 7">
    <name type="scientific">Candidatus Litorirhabdus singularis</name>
    <dbReference type="NCBI Taxonomy" id="2518993"/>
    <lineage>
        <taxon>Bacteria</taxon>
        <taxon>Pseudomonadati</taxon>
        <taxon>Pseudomonadota</taxon>
        <taxon>Gammaproteobacteria</taxon>
        <taxon>Cellvibrionales</taxon>
        <taxon>Halieaceae</taxon>
        <taxon>Candidatus Litorirhabdus</taxon>
    </lineage>
</organism>
<feature type="domain" description="HTH LytTR-type" evidence="5">
    <location>
        <begin position="136"/>
        <end position="240"/>
    </location>
</feature>
<dbReference type="PROSITE" id="PS50110">
    <property type="entry name" value="RESPONSE_REGULATORY"/>
    <property type="match status" value="1"/>
</dbReference>
<name>A0ABT3TB46_9GAMM</name>
<accession>A0ABT3TB46</accession>
<dbReference type="InterPro" id="IPR007492">
    <property type="entry name" value="LytTR_DNA-bd_dom"/>
</dbReference>
<feature type="domain" description="Response regulatory" evidence="4">
    <location>
        <begin position="2"/>
        <end position="116"/>
    </location>
</feature>
<sequence>MKILVVDDELLARERLLRLLRKLVPEATLSEAATGTEALECVGSETPDLLLLDIRMPGLDGIEVARRVQALEQPPAIIFCTAYDRYALDALQQHAVAYLLKPVREEQLAEAIESASRINRLQLNALANAEGRRTHISAASYRGVDMVPLEDVRCLIAGDKYVTVHHTGGELLIPDSLKELEQEFGERLLRVHRNALVAVEHVLGLRRDSNQGWHVQLADSAIAPQVSRRHLASVKERLRTR</sequence>
<comment type="caution">
    <text evidence="6">The sequence shown here is derived from an EMBL/GenBank/DDBJ whole genome shotgun (WGS) entry which is preliminary data.</text>
</comment>
<dbReference type="EMBL" id="SHNN01000001">
    <property type="protein sequence ID" value="MCX2979523.1"/>
    <property type="molecule type" value="Genomic_DNA"/>
</dbReference>
<dbReference type="InterPro" id="IPR001789">
    <property type="entry name" value="Sig_transdc_resp-reg_receiver"/>
</dbReference>
<evidence type="ECO:0000259" key="4">
    <source>
        <dbReference type="PROSITE" id="PS50110"/>
    </source>
</evidence>
<keyword evidence="3" id="KW-0597">Phosphoprotein</keyword>
<dbReference type="InterPro" id="IPR011006">
    <property type="entry name" value="CheY-like_superfamily"/>
</dbReference>
<dbReference type="Pfam" id="PF00072">
    <property type="entry name" value="Response_reg"/>
    <property type="match status" value="1"/>
</dbReference>
<reference evidence="6" key="1">
    <citation type="submission" date="2019-02" db="EMBL/GenBank/DDBJ databases">
        <authorList>
            <person name="Li S.-H."/>
        </authorList>
    </citation>
    <scope>NUCLEOTIDE SEQUENCE</scope>
    <source>
        <strain evidence="6">IMCC14734</strain>
    </source>
</reference>
<evidence type="ECO:0000256" key="1">
    <source>
        <dbReference type="ARBA" id="ARBA00023012"/>
    </source>
</evidence>